<evidence type="ECO:0000256" key="3">
    <source>
        <dbReference type="ARBA" id="ARBA00022989"/>
    </source>
</evidence>
<feature type="transmembrane region" description="Helical" evidence="5">
    <location>
        <begin position="58"/>
        <end position="77"/>
    </location>
</feature>
<keyword evidence="7" id="KW-1185">Reference proteome</keyword>
<keyword evidence="3 5" id="KW-1133">Transmembrane helix</keyword>
<feature type="transmembrane region" description="Helical" evidence="5">
    <location>
        <begin position="89"/>
        <end position="116"/>
    </location>
</feature>
<accession>A0A2T5VGT9</accession>
<evidence type="ECO:0000313" key="6">
    <source>
        <dbReference type="EMBL" id="PTW62973.1"/>
    </source>
</evidence>
<dbReference type="Pfam" id="PF07264">
    <property type="entry name" value="EI24"/>
    <property type="match status" value="1"/>
</dbReference>
<evidence type="ECO:0000256" key="2">
    <source>
        <dbReference type="ARBA" id="ARBA00022692"/>
    </source>
</evidence>
<dbReference type="InterPro" id="IPR059112">
    <property type="entry name" value="CysZ/EI24"/>
</dbReference>
<evidence type="ECO:0000256" key="4">
    <source>
        <dbReference type="ARBA" id="ARBA00023136"/>
    </source>
</evidence>
<dbReference type="NCBIfam" id="NF009407">
    <property type="entry name" value="PRK12768.1"/>
    <property type="match status" value="1"/>
</dbReference>
<keyword evidence="4 5" id="KW-0472">Membrane</keyword>
<comment type="caution">
    <text evidence="6">The sequence shown here is derived from an EMBL/GenBank/DDBJ whole genome shotgun (WGS) entry which is preliminary data.</text>
</comment>
<dbReference type="AlphaFoldDB" id="A0A2T5VGT9"/>
<proteinExistence type="predicted"/>
<evidence type="ECO:0000256" key="1">
    <source>
        <dbReference type="ARBA" id="ARBA00004141"/>
    </source>
</evidence>
<sequence>MAGAPAAFALVRGHAAPYVNLTSFSDDGSRMLSLAMRSIAQVLSQPFRAILWKSLGITIALLVVIWLAIEWAVTYLVDISAYPWADTAFSVVTGIGAFIGLGFLIAPVATVFVALYQDEIAEKVERADYREDPPGRPMPLIPSVLLSVKFLGIVILGNIIALFLLLIPGVNVVAFFLVNGYLIGREYFEFAAMRFMTPADAKRLRKAHGAEVFVAGLIVACVLAIPIVNLLAPIFGTVLMVHLQKRISGRIPLR</sequence>
<gene>
    <name evidence="6" type="ORF">C8N35_1011022</name>
</gene>
<feature type="transmembrane region" description="Helical" evidence="5">
    <location>
        <begin position="162"/>
        <end position="184"/>
    </location>
</feature>
<feature type="transmembrane region" description="Helical" evidence="5">
    <location>
        <begin position="212"/>
        <end position="235"/>
    </location>
</feature>
<reference evidence="6 7" key="1">
    <citation type="submission" date="2018-04" db="EMBL/GenBank/DDBJ databases">
        <title>Genomic Encyclopedia of Archaeal and Bacterial Type Strains, Phase II (KMG-II): from individual species to whole genera.</title>
        <authorList>
            <person name="Goeker M."/>
        </authorList>
    </citation>
    <scope>NUCLEOTIDE SEQUENCE [LARGE SCALE GENOMIC DNA]</scope>
    <source>
        <strain evidence="6 7">DSM 23382</strain>
    </source>
</reference>
<evidence type="ECO:0000256" key="5">
    <source>
        <dbReference type="SAM" id="Phobius"/>
    </source>
</evidence>
<comment type="subcellular location">
    <subcellularLocation>
        <location evidence="1">Membrane</location>
        <topology evidence="1">Multi-pass membrane protein</topology>
    </subcellularLocation>
</comment>
<protein>
    <submittedName>
        <fullName evidence="6">CysZ protein</fullName>
    </submittedName>
</protein>
<organism evidence="6 7">
    <name type="scientific">Breoghania corrubedonensis</name>
    <dbReference type="NCBI Taxonomy" id="665038"/>
    <lineage>
        <taxon>Bacteria</taxon>
        <taxon>Pseudomonadati</taxon>
        <taxon>Pseudomonadota</taxon>
        <taxon>Alphaproteobacteria</taxon>
        <taxon>Hyphomicrobiales</taxon>
        <taxon>Stappiaceae</taxon>
        <taxon>Breoghania</taxon>
    </lineage>
</organism>
<evidence type="ECO:0000313" key="7">
    <source>
        <dbReference type="Proteomes" id="UP000244081"/>
    </source>
</evidence>
<keyword evidence="2 5" id="KW-0812">Transmembrane</keyword>
<dbReference type="EMBL" id="QAYG01000001">
    <property type="protein sequence ID" value="PTW62973.1"/>
    <property type="molecule type" value="Genomic_DNA"/>
</dbReference>
<name>A0A2T5VGT9_9HYPH</name>
<dbReference type="Proteomes" id="UP000244081">
    <property type="component" value="Unassembled WGS sequence"/>
</dbReference>
<feature type="transmembrane region" description="Helical" evidence="5">
    <location>
        <begin position="137"/>
        <end position="156"/>
    </location>
</feature>